<evidence type="ECO:0000256" key="1">
    <source>
        <dbReference type="ARBA" id="ARBA00005234"/>
    </source>
</evidence>
<dbReference type="PROSITE" id="PS50600">
    <property type="entry name" value="ULP_PROTEASE"/>
    <property type="match status" value="1"/>
</dbReference>
<dbReference type="Gene3D" id="3.40.395.10">
    <property type="entry name" value="Adenoviral Proteinase, Chain A"/>
    <property type="match status" value="1"/>
</dbReference>
<reference evidence="6" key="1">
    <citation type="submission" date="2021-07" db="EMBL/GenBank/DDBJ databases">
        <authorList>
            <person name="Durling M."/>
        </authorList>
    </citation>
    <scope>NUCLEOTIDE SEQUENCE</scope>
</reference>
<sequence>MSYDDICNRTDWSMDDSEFAEFVEGGYFLWDNTLRDIIAALEPSPGSPDRQAMDSTFLNHFEILLTAASAEAAVEFAQSSPMGKCQDVNVDWIMPYCFDGAHWVTVIISRQEHYWGVYDSLPGCEYAGLFAAVEFLVKSLHVEREPEKEWEFDLLPTIQQDDGWSCGIHTVEHVLHFLRDGGSHLGSVDVKARRQEYYDAFLELEHPQAMEYSPEDAEEVPCVLVSDQRQELDASSPVLRSSPVPVTFGEIFPGNPPYSPTEDGESEKVPSIAISPPCKEPATPSPLLPDPALGDFDPPTMTYLTHSSTFPESLPLRKLPPPSLDIKPLQLPLQKRYRTLPYPATGGSYPFP</sequence>
<dbReference type="GO" id="GO:0008234">
    <property type="term" value="F:cysteine-type peptidase activity"/>
    <property type="evidence" value="ECO:0007669"/>
    <property type="project" value="InterPro"/>
</dbReference>
<proteinExistence type="inferred from homology"/>
<dbReference type="OrthoDB" id="5065855at2759"/>
<dbReference type="GO" id="GO:0006508">
    <property type="term" value="P:proteolysis"/>
    <property type="evidence" value="ECO:0007669"/>
    <property type="project" value="UniProtKB-KW"/>
</dbReference>
<evidence type="ECO:0000313" key="6">
    <source>
        <dbReference type="EMBL" id="CAG8982816.1"/>
    </source>
</evidence>
<dbReference type="EMBL" id="CAJVRM010000684">
    <property type="protein sequence ID" value="CAG8982816.1"/>
    <property type="molecule type" value="Genomic_DNA"/>
</dbReference>
<name>A0A9N9QCU9_9HELO</name>
<protein>
    <recommendedName>
        <fullName evidence="5">Ubiquitin-like protease family profile domain-containing protein</fullName>
    </recommendedName>
</protein>
<dbReference type="Proteomes" id="UP000701801">
    <property type="component" value="Unassembled WGS sequence"/>
</dbReference>
<dbReference type="InterPro" id="IPR038765">
    <property type="entry name" value="Papain-like_cys_pep_sf"/>
</dbReference>
<feature type="domain" description="Ubiquitin-like protease family profile" evidence="5">
    <location>
        <begin position="12"/>
        <end position="177"/>
    </location>
</feature>
<organism evidence="6 7">
    <name type="scientific">Hymenoscyphus albidus</name>
    <dbReference type="NCBI Taxonomy" id="595503"/>
    <lineage>
        <taxon>Eukaryota</taxon>
        <taxon>Fungi</taxon>
        <taxon>Dikarya</taxon>
        <taxon>Ascomycota</taxon>
        <taxon>Pezizomycotina</taxon>
        <taxon>Leotiomycetes</taxon>
        <taxon>Helotiales</taxon>
        <taxon>Helotiaceae</taxon>
        <taxon>Hymenoscyphus</taxon>
    </lineage>
</organism>
<feature type="region of interest" description="Disordered" evidence="4">
    <location>
        <begin position="250"/>
        <end position="284"/>
    </location>
</feature>
<dbReference type="SUPFAM" id="SSF54001">
    <property type="entry name" value="Cysteine proteinases"/>
    <property type="match status" value="1"/>
</dbReference>
<comment type="similarity">
    <text evidence="1">Belongs to the peptidase C48 family.</text>
</comment>
<accession>A0A9N9QCU9</accession>
<gene>
    <name evidence="6" type="ORF">HYALB_00001097</name>
</gene>
<dbReference type="InterPro" id="IPR003653">
    <property type="entry name" value="Peptidase_C48_C"/>
</dbReference>
<comment type="caution">
    <text evidence="6">The sequence shown here is derived from an EMBL/GenBank/DDBJ whole genome shotgun (WGS) entry which is preliminary data.</text>
</comment>
<evidence type="ECO:0000256" key="3">
    <source>
        <dbReference type="ARBA" id="ARBA00022801"/>
    </source>
</evidence>
<keyword evidence="2" id="KW-0645">Protease</keyword>
<feature type="region of interest" description="Disordered" evidence="4">
    <location>
        <begin position="303"/>
        <end position="322"/>
    </location>
</feature>
<evidence type="ECO:0000256" key="2">
    <source>
        <dbReference type="ARBA" id="ARBA00022670"/>
    </source>
</evidence>
<dbReference type="AlphaFoldDB" id="A0A9N9QCU9"/>
<keyword evidence="3" id="KW-0378">Hydrolase</keyword>
<keyword evidence="7" id="KW-1185">Reference proteome</keyword>
<dbReference type="Pfam" id="PF02902">
    <property type="entry name" value="Peptidase_C48"/>
    <property type="match status" value="1"/>
</dbReference>
<evidence type="ECO:0000313" key="7">
    <source>
        <dbReference type="Proteomes" id="UP000701801"/>
    </source>
</evidence>
<evidence type="ECO:0000259" key="5">
    <source>
        <dbReference type="PROSITE" id="PS50600"/>
    </source>
</evidence>
<evidence type="ECO:0000256" key="4">
    <source>
        <dbReference type="SAM" id="MobiDB-lite"/>
    </source>
</evidence>
<dbReference type="GO" id="GO:0019783">
    <property type="term" value="F:ubiquitin-like protein peptidase activity"/>
    <property type="evidence" value="ECO:0007669"/>
    <property type="project" value="UniProtKB-ARBA"/>
</dbReference>